<proteinExistence type="predicted"/>
<dbReference type="InterPro" id="IPR000731">
    <property type="entry name" value="SSD"/>
</dbReference>
<dbReference type="PANTHER" id="PTHR33406">
    <property type="entry name" value="MEMBRANE PROTEIN MJ1562-RELATED"/>
    <property type="match status" value="1"/>
</dbReference>
<dbReference type="GO" id="GO:0005886">
    <property type="term" value="C:plasma membrane"/>
    <property type="evidence" value="ECO:0007669"/>
    <property type="project" value="UniProtKB-SubCell"/>
</dbReference>
<gene>
    <name evidence="8" type="ORF">S03H2_22187</name>
</gene>
<evidence type="ECO:0000256" key="1">
    <source>
        <dbReference type="ARBA" id="ARBA00004651"/>
    </source>
</evidence>
<feature type="transmembrane region" description="Helical" evidence="6">
    <location>
        <begin position="54"/>
        <end position="73"/>
    </location>
</feature>
<organism evidence="8">
    <name type="scientific">marine sediment metagenome</name>
    <dbReference type="NCBI Taxonomy" id="412755"/>
    <lineage>
        <taxon>unclassified sequences</taxon>
        <taxon>metagenomes</taxon>
        <taxon>ecological metagenomes</taxon>
    </lineage>
</organism>
<dbReference type="Pfam" id="PF03176">
    <property type="entry name" value="MMPL"/>
    <property type="match status" value="1"/>
</dbReference>
<feature type="domain" description="SSD" evidence="7">
    <location>
        <begin position="112"/>
        <end position="205"/>
    </location>
</feature>
<feature type="non-terminal residue" evidence="8">
    <location>
        <position position="1"/>
    </location>
</feature>
<feature type="transmembrane region" description="Helical" evidence="6">
    <location>
        <begin position="181"/>
        <end position="203"/>
    </location>
</feature>
<dbReference type="PANTHER" id="PTHR33406:SF13">
    <property type="entry name" value="MEMBRANE PROTEIN YDFJ"/>
    <property type="match status" value="1"/>
</dbReference>
<evidence type="ECO:0000256" key="6">
    <source>
        <dbReference type="SAM" id="Phobius"/>
    </source>
</evidence>
<dbReference type="PROSITE" id="PS50156">
    <property type="entry name" value="SSD"/>
    <property type="match status" value="1"/>
</dbReference>
<comment type="subcellular location">
    <subcellularLocation>
        <location evidence="1">Cell membrane</location>
        <topology evidence="1">Multi-pass membrane protein</topology>
    </subcellularLocation>
</comment>
<evidence type="ECO:0000256" key="4">
    <source>
        <dbReference type="ARBA" id="ARBA00022989"/>
    </source>
</evidence>
<evidence type="ECO:0000313" key="8">
    <source>
        <dbReference type="EMBL" id="GAH34636.1"/>
    </source>
</evidence>
<evidence type="ECO:0000259" key="7">
    <source>
        <dbReference type="PROSITE" id="PS50156"/>
    </source>
</evidence>
<dbReference type="InterPro" id="IPR050545">
    <property type="entry name" value="Mycobact_MmpL"/>
</dbReference>
<feature type="transmembrane region" description="Helical" evidence="6">
    <location>
        <begin position="80"/>
        <end position="100"/>
    </location>
</feature>
<feature type="transmembrane region" description="Helical" evidence="6">
    <location>
        <begin position="106"/>
        <end position="127"/>
    </location>
</feature>
<accession>X1EMQ4</accession>
<reference evidence="8" key="1">
    <citation type="journal article" date="2014" name="Front. Microbiol.">
        <title>High frequency of phylogenetically diverse reductive dehalogenase-homologous genes in deep subseafloor sedimentary metagenomes.</title>
        <authorList>
            <person name="Kawai M."/>
            <person name="Futagami T."/>
            <person name="Toyoda A."/>
            <person name="Takaki Y."/>
            <person name="Nishi S."/>
            <person name="Hori S."/>
            <person name="Arai W."/>
            <person name="Tsubouchi T."/>
            <person name="Morono Y."/>
            <person name="Uchiyama I."/>
            <person name="Ito T."/>
            <person name="Fujiyama A."/>
            <person name="Inagaki F."/>
            <person name="Takami H."/>
        </authorList>
    </citation>
    <scope>NUCLEOTIDE SEQUENCE</scope>
    <source>
        <strain evidence="8">Expedition CK06-06</strain>
    </source>
</reference>
<dbReference type="Gene3D" id="1.20.1640.10">
    <property type="entry name" value="Multidrug efflux transporter AcrB transmembrane domain"/>
    <property type="match status" value="1"/>
</dbReference>
<keyword evidence="3 6" id="KW-0812">Transmembrane</keyword>
<feature type="transmembrane region" description="Helical" evidence="6">
    <location>
        <begin position="148"/>
        <end position="169"/>
    </location>
</feature>
<evidence type="ECO:0000256" key="2">
    <source>
        <dbReference type="ARBA" id="ARBA00022475"/>
    </source>
</evidence>
<protein>
    <recommendedName>
        <fullName evidence="7">SSD domain-containing protein</fullName>
    </recommendedName>
</protein>
<dbReference type="EMBL" id="BARU01011906">
    <property type="protein sequence ID" value="GAH34636.1"/>
    <property type="molecule type" value="Genomic_DNA"/>
</dbReference>
<comment type="caution">
    <text evidence="8">The sequence shown here is derived from an EMBL/GenBank/DDBJ whole genome shotgun (WGS) entry which is preliminary data.</text>
</comment>
<keyword evidence="2" id="KW-1003">Cell membrane</keyword>
<sequence>IKPKRPPTDIDFDKKLLKTIKQVGEKVHKEGVRIDYTGGYIMALDDEKMIRRDIILTLSLAFFLVLTLFFLTFRRKETFFFVSAPLLMGLAWTVGIASLYPRHLNMVTFGFFPILIGLGVDYAIHIYNRYLEEKRKGKDTLSSLETTLSQTGEGIVTGALTTAVAFYALTFTEFRGLSELGFLSGTGILACLLSMLFILPAILSWQSRLRPSSPEKIRPLSSFGLEKASRILLKSPKATIVYPYSHDERSDHDIDK</sequence>
<dbReference type="AlphaFoldDB" id="X1EMQ4"/>
<dbReference type="SUPFAM" id="SSF82866">
    <property type="entry name" value="Multidrug efflux transporter AcrB transmembrane domain"/>
    <property type="match status" value="1"/>
</dbReference>
<evidence type="ECO:0000256" key="5">
    <source>
        <dbReference type="ARBA" id="ARBA00023136"/>
    </source>
</evidence>
<dbReference type="InterPro" id="IPR004869">
    <property type="entry name" value="MMPL_dom"/>
</dbReference>
<keyword evidence="5 6" id="KW-0472">Membrane</keyword>
<feature type="non-terminal residue" evidence="8">
    <location>
        <position position="256"/>
    </location>
</feature>
<name>X1EMQ4_9ZZZZ</name>
<keyword evidence="4 6" id="KW-1133">Transmembrane helix</keyword>
<evidence type="ECO:0000256" key="3">
    <source>
        <dbReference type="ARBA" id="ARBA00022692"/>
    </source>
</evidence>